<keyword evidence="3" id="KW-1185">Reference proteome</keyword>
<sequence length="112" mass="12844">MAIMNKTITSINKSSSSQLPETINTSVKRKADKTICHYCDRGKWQRGKPFTIEAHLALHCKGPVPDDIRRRWLIEVAKRGKKANDDRDDEFPIKKKPKPINQSLYITKVLAN</sequence>
<dbReference type="EMBL" id="CAJVQB010039877">
    <property type="protein sequence ID" value="CAG8827815.1"/>
    <property type="molecule type" value="Genomic_DNA"/>
</dbReference>
<evidence type="ECO:0000313" key="2">
    <source>
        <dbReference type="EMBL" id="CAG8827815.1"/>
    </source>
</evidence>
<accession>A0ABN7WEU5</accession>
<dbReference type="Proteomes" id="UP000789901">
    <property type="component" value="Unassembled WGS sequence"/>
</dbReference>
<comment type="caution">
    <text evidence="2">The sequence shown here is derived from an EMBL/GenBank/DDBJ whole genome shotgun (WGS) entry which is preliminary data.</text>
</comment>
<evidence type="ECO:0000313" key="3">
    <source>
        <dbReference type="Proteomes" id="UP000789901"/>
    </source>
</evidence>
<protein>
    <submittedName>
        <fullName evidence="2">16233_t:CDS:1</fullName>
    </submittedName>
</protein>
<proteinExistence type="predicted"/>
<reference evidence="2 3" key="1">
    <citation type="submission" date="2021-06" db="EMBL/GenBank/DDBJ databases">
        <authorList>
            <person name="Kallberg Y."/>
            <person name="Tangrot J."/>
            <person name="Rosling A."/>
        </authorList>
    </citation>
    <scope>NUCLEOTIDE SEQUENCE [LARGE SCALE GENOMIC DNA]</scope>
    <source>
        <strain evidence="2 3">120-4 pot B 10/14</strain>
    </source>
</reference>
<organism evidence="2 3">
    <name type="scientific">Gigaspora margarita</name>
    <dbReference type="NCBI Taxonomy" id="4874"/>
    <lineage>
        <taxon>Eukaryota</taxon>
        <taxon>Fungi</taxon>
        <taxon>Fungi incertae sedis</taxon>
        <taxon>Mucoromycota</taxon>
        <taxon>Glomeromycotina</taxon>
        <taxon>Glomeromycetes</taxon>
        <taxon>Diversisporales</taxon>
        <taxon>Gigasporaceae</taxon>
        <taxon>Gigaspora</taxon>
    </lineage>
</organism>
<name>A0ABN7WEU5_GIGMA</name>
<feature type="region of interest" description="Disordered" evidence="1">
    <location>
        <begin position="1"/>
        <end position="24"/>
    </location>
</feature>
<evidence type="ECO:0000256" key="1">
    <source>
        <dbReference type="SAM" id="MobiDB-lite"/>
    </source>
</evidence>
<feature type="compositionally biased region" description="Low complexity" evidence="1">
    <location>
        <begin position="1"/>
        <end position="17"/>
    </location>
</feature>
<gene>
    <name evidence="2" type="ORF">GMARGA_LOCUS29524</name>
</gene>